<dbReference type="WBParaSite" id="ALUE_0002007901-mRNA-1">
    <property type="protein sequence ID" value="ALUE_0002007901-mRNA-1"/>
    <property type="gene ID" value="ALUE_0002007901"/>
</dbReference>
<sequence>MMRQYCAPQRPRNAGYCGSSMKNGIKIHLVRENNWRSDEPTSFAFGWFGDRRHETRNYAVTIGDYCLRWANDDNSINVTREALPPKESGAQDLRFGKRRKKKDVLIDCEEYMKAKPTKITSWSTVYN</sequence>
<reference evidence="2" key="1">
    <citation type="submission" date="2017-02" db="UniProtKB">
        <authorList>
            <consortium name="WormBaseParasite"/>
        </authorList>
    </citation>
    <scope>IDENTIFICATION</scope>
</reference>
<dbReference type="AlphaFoldDB" id="A0A0M3IMV1"/>
<protein>
    <submittedName>
        <fullName evidence="2">Retrotransposon protein</fullName>
    </submittedName>
</protein>
<evidence type="ECO:0000313" key="2">
    <source>
        <dbReference type="WBParaSite" id="ALUE_0002007901-mRNA-1"/>
    </source>
</evidence>
<evidence type="ECO:0000313" key="1">
    <source>
        <dbReference type="Proteomes" id="UP000036681"/>
    </source>
</evidence>
<organism evidence="1 2">
    <name type="scientific">Ascaris lumbricoides</name>
    <name type="common">Giant roundworm</name>
    <dbReference type="NCBI Taxonomy" id="6252"/>
    <lineage>
        <taxon>Eukaryota</taxon>
        <taxon>Metazoa</taxon>
        <taxon>Ecdysozoa</taxon>
        <taxon>Nematoda</taxon>
        <taxon>Chromadorea</taxon>
        <taxon>Rhabditida</taxon>
        <taxon>Spirurina</taxon>
        <taxon>Ascaridomorpha</taxon>
        <taxon>Ascaridoidea</taxon>
        <taxon>Ascarididae</taxon>
        <taxon>Ascaris</taxon>
    </lineage>
</organism>
<dbReference type="Proteomes" id="UP000036681">
    <property type="component" value="Unplaced"/>
</dbReference>
<keyword evidence="1" id="KW-1185">Reference proteome</keyword>
<accession>A0A0M3IMV1</accession>
<name>A0A0M3IMV1_ASCLU</name>
<proteinExistence type="predicted"/>